<name>A0A9N8LPE1_9BASI</name>
<dbReference type="Proteomes" id="UP000836404">
    <property type="component" value="Unassembled WGS sequence"/>
</dbReference>
<comment type="caution">
    <text evidence="1">The sequence shown here is derived from an EMBL/GenBank/DDBJ whole genome shotgun (WGS) entry which is preliminary data.</text>
</comment>
<reference evidence="1 2" key="1">
    <citation type="submission" date="2020-10" db="EMBL/GenBank/DDBJ databases">
        <authorList>
            <person name="Sedaghatjoo S."/>
        </authorList>
    </citation>
    <scope>NUCLEOTIDE SEQUENCE [LARGE SCALE GENOMIC DNA]</scope>
    <source>
        <strain evidence="1 2">LLFL</strain>
    </source>
</reference>
<sequence length="69" mass="8046">MGHHYPTAISPLLPKKHYRSVHTLIQSFTKTNGTNARRHQRLVIDRRNEGGSCFSEVIRRIFTTLTERN</sequence>
<protein>
    <submittedName>
        <fullName evidence="1">Uncharacterized protein</fullName>
    </submittedName>
</protein>
<gene>
    <name evidence="1" type="ORF">JKILLFL_G8364</name>
</gene>
<accession>A0A9N8LPE1</accession>
<evidence type="ECO:0000313" key="1">
    <source>
        <dbReference type="EMBL" id="CAD6933465.1"/>
    </source>
</evidence>
<dbReference type="AlphaFoldDB" id="A0A9N8LPE1"/>
<proteinExistence type="predicted"/>
<keyword evidence="2" id="KW-1185">Reference proteome</keyword>
<organism evidence="1 2">
    <name type="scientific">Tilletia laevis</name>
    <dbReference type="NCBI Taxonomy" id="157183"/>
    <lineage>
        <taxon>Eukaryota</taxon>
        <taxon>Fungi</taxon>
        <taxon>Dikarya</taxon>
        <taxon>Basidiomycota</taxon>
        <taxon>Ustilaginomycotina</taxon>
        <taxon>Exobasidiomycetes</taxon>
        <taxon>Tilletiales</taxon>
        <taxon>Tilletiaceae</taxon>
        <taxon>Tilletia</taxon>
    </lineage>
</organism>
<dbReference type="EMBL" id="CAJHJF010003181">
    <property type="protein sequence ID" value="CAD6933465.1"/>
    <property type="molecule type" value="Genomic_DNA"/>
</dbReference>
<evidence type="ECO:0000313" key="2">
    <source>
        <dbReference type="Proteomes" id="UP000836404"/>
    </source>
</evidence>